<dbReference type="Pfam" id="PF02082">
    <property type="entry name" value="Rrf2"/>
    <property type="match status" value="1"/>
</dbReference>
<dbReference type="InterPro" id="IPR036390">
    <property type="entry name" value="WH_DNA-bd_sf"/>
</dbReference>
<dbReference type="EMBL" id="WHLY01000001">
    <property type="protein sequence ID" value="MPR31888.1"/>
    <property type="molecule type" value="Genomic_DNA"/>
</dbReference>
<dbReference type="Gene3D" id="1.10.10.10">
    <property type="entry name" value="Winged helix-like DNA-binding domain superfamily/Winged helix DNA-binding domain"/>
    <property type="match status" value="1"/>
</dbReference>
<dbReference type="Proteomes" id="UP000479293">
    <property type="component" value="Unassembled WGS sequence"/>
</dbReference>
<name>A0A7C9FY13_9BACT</name>
<dbReference type="InterPro" id="IPR000944">
    <property type="entry name" value="Tscrpt_reg_Rrf2"/>
</dbReference>
<dbReference type="GO" id="GO:0005829">
    <property type="term" value="C:cytosol"/>
    <property type="evidence" value="ECO:0007669"/>
    <property type="project" value="TreeGrafter"/>
</dbReference>
<protein>
    <submittedName>
        <fullName evidence="1">Rrf2 family transcriptional regulator</fullName>
    </submittedName>
</protein>
<reference evidence="1 2" key="1">
    <citation type="submission" date="2019-10" db="EMBL/GenBank/DDBJ databases">
        <title>Draft Genome Sequence of Cytophagaceae sp. SJW1-29.</title>
        <authorList>
            <person name="Choi A."/>
        </authorList>
    </citation>
    <scope>NUCLEOTIDE SEQUENCE [LARGE SCALE GENOMIC DNA]</scope>
    <source>
        <strain evidence="1 2">SJW1-29</strain>
    </source>
</reference>
<dbReference type="PANTHER" id="PTHR33221">
    <property type="entry name" value="WINGED HELIX-TURN-HELIX TRANSCRIPTIONAL REGULATOR, RRF2 FAMILY"/>
    <property type="match status" value="1"/>
</dbReference>
<accession>A0A7C9FY13</accession>
<dbReference type="AlphaFoldDB" id="A0A7C9FY13"/>
<dbReference type="PANTHER" id="PTHR33221:SF13">
    <property type="entry name" value="TRANSCRIPTIONAL REGULATOR-RELATED"/>
    <property type="match status" value="1"/>
</dbReference>
<comment type="caution">
    <text evidence="1">The sequence shown here is derived from an EMBL/GenBank/DDBJ whole genome shotgun (WGS) entry which is preliminary data.</text>
</comment>
<evidence type="ECO:0000313" key="2">
    <source>
        <dbReference type="Proteomes" id="UP000479293"/>
    </source>
</evidence>
<evidence type="ECO:0000313" key="1">
    <source>
        <dbReference type="EMBL" id="MPR31888.1"/>
    </source>
</evidence>
<organism evidence="1 2">
    <name type="scientific">Salmonirosea aquatica</name>
    <dbReference type="NCBI Taxonomy" id="2654236"/>
    <lineage>
        <taxon>Bacteria</taxon>
        <taxon>Pseudomonadati</taxon>
        <taxon>Bacteroidota</taxon>
        <taxon>Cytophagia</taxon>
        <taxon>Cytophagales</taxon>
        <taxon>Spirosomataceae</taxon>
        <taxon>Salmonirosea</taxon>
    </lineage>
</organism>
<dbReference type="InterPro" id="IPR036388">
    <property type="entry name" value="WH-like_DNA-bd_sf"/>
</dbReference>
<dbReference type="GO" id="GO:0003700">
    <property type="term" value="F:DNA-binding transcription factor activity"/>
    <property type="evidence" value="ECO:0007669"/>
    <property type="project" value="TreeGrafter"/>
</dbReference>
<dbReference type="RefSeq" id="WP_152755954.1">
    <property type="nucleotide sequence ID" value="NZ_WHLY01000001.1"/>
</dbReference>
<dbReference type="NCBIfam" id="TIGR00738">
    <property type="entry name" value="rrf2_super"/>
    <property type="match status" value="1"/>
</dbReference>
<proteinExistence type="predicted"/>
<dbReference type="SUPFAM" id="SSF46785">
    <property type="entry name" value="Winged helix' DNA-binding domain"/>
    <property type="match status" value="1"/>
</dbReference>
<sequence>MFFSKTCEYALRAVFFIAQKSEHGRKVGIREIAAGIDSPEPFIAKILQDLSKRGLIQSAKGPTGGFYTDAETRNNTLADIVSAVDGDRLFTGCGLGLQECSAIKPCPVHAEFAQIRDRLSVMLHSTTITHFNEELNLGLSYIKERQ</sequence>
<keyword evidence="2" id="KW-1185">Reference proteome</keyword>
<dbReference type="PROSITE" id="PS51197">
    <property type="entry name" value="HTH_RRF2_2"/>
    <property type="match status" value="1"/>
</dbReference>
<gene>
    <name evidence="1" type="ORF">GBK04_00620</name>
</gene>